<evidence type="ECO:0000256" key="2">
    <source>
        <dbReference type="ARBA" id="ARBA00022723"/>
    </source>
</evidence>
<evidence type="ECO:0000313" key="8">
    <source>
        <dbReference type="EMBL" id="MEC4718139.1"/>
    </source>
</evidence>
<dbReference type="InterPro" id="IPR050845">
    <property type="entry name" value="Cu-binding_ET"/>
</dbReference>
<keyword evidence="4" id="KW-0186">Copper</keyword>
<keyword evidence="6" id="KW-0732">Signal</keyword>
<reference evidence="8 9" key="1">
    <citation type="submission" date="2023-10" db="EMBL/GenBank/DDBJ databases">
        <title>Noviherbaspirillum sp. CPCC 100848 genome assembly.</title>
        <authorList>
            <person name="Li X.Y."/>
            <person name="Fang X.M."/>
        </authorList>
    </citation>
    <scope>NUCLEOTIDE SEQUENCE [LARGE SCALE GENOMIC DNA]</scope>
    <source>
        <strain evidence="8 9">CPCC 100848</strain>
    </source>
</reference>
<protein>
    <submittedName>
        <fullName evidence="8">Plastocyanin/azurin family copper-binding protein</fullName>
    </submittedName>
</protein>
<name>A0ABU6J4K0_9BURK</name>
<dbReference type="Gene3D" id="2.60.40.420">
    <property type="entry name" value="Cupredoxins - blue copper proteins"/>
    <property type="match status" value="1"/>
</dbReference>
<comment type="subcellular location">
    <subcellularLocation>
        <location evidence="1">Periplasm</location>
    </subcellularLocation>
</comment>
<dbReference type="SUPFAM" id="SSF49503">
    <property type="entry name" value="Cupredoxins"/>
    <property type="match status" value="1"/>
</dbReference>
<feature type="signal peptide" evidence="6">
    <location>
        <begin position="1"/>
        <end position="24"/>
    </location>
</feature>
<accession>A0ABU6J4K0</accession>
<sequence length="271" mass="27831">MQLPYFKTCVAMAAVMLVAGCASSGPQATSQNSSSASTASRAGTSTTAASPSVSTSTTAAATGMQGMNHGSGTMAGMDHSSMSNMKGMDHSSMANMKGMDHSSMANMKGMDHSQHMQGGGTSHGGTQSSAGDHSKGHGSGGHGSSAAGRPGTAAQVTRTVNVTALDTMRFDPSTLAVKAGETVRFVVVNKGKLPHEFVIGTTEEQKEHEQMMQKMPGMKHDDPNAITLAPGETKSLIWQFGQSANVEIGCHIPGHYPAGMLSKVTVSGSNR</sequence>
<feature type="domain" description="Blue (type 1) copper" evidence="7">
    <location>
        <begin position="164"/>
        <end position="266"/>
    </location>
</feature>
<gene>
    <name evidence="8" type="ORF">RY831_03200</name>
</gene>
<feature type="region of interest" description="Disordered" evidence="5">
    <location>
        <begin position="23"/>
        <end position="154"/>
    </location>
</feature>
<dbReference type="Pfam" id="PF00127">
    <property type="entry name" value="Copper-bind"/>
    <property type="match status" value="1"/>
</dbReference>
<dbReference type="EMBL" id="JAWIIV010000002">
    <property type="protein sequence ID" value="MEC4718139.1"/>
    <property type="molecule type" value="Genomic_DNA"/>
</dbReference>
<organism evidence="8 9">
    <name type="scientific">Noviherbaspirillum album</name>
    <dbReference type="NCBI Taxonomy" id="3080276"/>
    <lineage>
        <taxon>Bacteria</taxon>
        <taxon>Pseudomonadati</taxon>
        <taxon>Pseudomonadota</taxon>
        <taxon>Betaproteobacteria</taxon>
        <taxon>Burkholderiales</taxon>
        <taxon>Oxalobacteraceae</taxon>
        <taxon>Noviherbaspirillum</taxon>
    </lineage>
</organism>
<dbReference type="PROSITE" id="PS51257">
    <property type="entry name" value="PROKAR_LIPOPROTEIN"/>
    <property type="match status" value="1"/>
</dbReference>
<feature type="chain" id="PRO_5046630328" evidence="6">
    <location>
        <begin position="25"/>
        <end position="271"/>
    </location>
</feature>
<keyword evidence="3" id="KW-0574">Periplasm</keyword>
<dbReference type="PANTHER" id="PTHR38439:SF3">
    <property type="entry name" value="COPPER-RESISTANT CUPROPROTEIN COPI"/>
    <property type="match status" value="1"/>
</dbReference>
<dbReference type="InterPro" id="IPR000923">
    <property type="entry name" value="BlueCu_1"/>
</dbReference>
<proteinExistence type="predicted"/>
<evidence type="ECO:0000313" key="9">
    <source>
        <dbReference type="Proteomes" id="UP001352263"/>
    </source>
</evidence>
<evidence type="ECO:0000256" key="1">
    <source>
        <dbReference type="ARBA" id="ARBA00004418"/>
    </source>
</evidence>
<feature type="compositionally biased region" description="Low complexity" evidence="5">
    <location>
        <begin position="28"/>
        <end position="62"/>
    </location>
</feature>
<evidence type="ECO:0000256" key="3">
    <source>
        <dbReference type="ARBA" id="ARBA00022764"/>
    </source>
</evidence>
<dbReference type="InterPro" id="IPR008972">
    <property type="entry name" value="Cupredoxin"/>
</dbReference>
<dbReference type="PANTHER" id="PTHR38439">
    <property type="entry name" value="AURACYANIN-B"/>
    <property type="match status" value="1"/>
</dbReference>
<dbReference type="Proteomes" id="UP001352263">
    <property type="component" value="Unassembled WGS sequence"/>
</dbReference>
<evidence type="ECO:0000256" key="5">
    <source>
        <dbReference type="SAM" id="MobiDB-lite"/>
    </source>
</evidence>
<evidence type="ECO:0000256" key="6">
    <source>
        <dbReference type="SAM" id="SignalP"/>
    </source>
</evidence>
<keyword evidence="9" id="KW-1185">Reference proteome</keyword>
<comment type="caution">
    <text evidence="8">The sequence shown here is derived from an EMBL/GenBank/DDBJ whole genome shotgun (WGS) entry which is preliminary data.</text>
</comment>
<evidence type="ECO:0000259" key="7">
    <source>
        <dbReference type="Pfam" id="PF00127"/>
    </source>
</evidence>
<keyword evidence="2" id="KW-0479">Metal-binding</keyword>
<dbReference type="CDD" id="cd04211">
    <property type="entry name" value="Cupredoxin_like_2"/>
    <property type="match status" value="1"/>
</dbReference>
<evidence type="ECO:0000256" key="4">
    <source>
        <dbReference type="ARBA" id="ARBA00023008"/>
    </source>
</evidence>